<evidence type="ECO:0000313" key="3">
    <source>
        <dbReference type="EMBL" id="GAA5341199.1"/>
    </source>
</evidence>
<reference evidence="3 4" key="1">
    <citation type="submission" date="2024-02" db="EMBL/GenBank/DDBJ databases">
        <title>Characterization of antibiotic resistant novel bacterial strains and their environmental applications.</title>
        <authorList>
            <person name="Manzoor S."/>
            <person name="Abbas S."/>
            <person name="Arshad M."/>
            <person name="Li W.J."/>
            <person name="Ahmed I."/>
        </authorList>
    </citation>
    <scope>NUCLEOTIDE SEQUENCE [LARGE SCALE GENOMIC DNA]</scope>
    <source>
        <strain evidence="3 4">KACC 15558</strain>
    </source>
</reference>
<keyword evidence="4" id="KW-1185">Reference proteome</keyword>
<feature type="region of interest" description="Disordered" evidence="1">
    <location>
        <begin position="440"/>
        <end position="477"/>
    </location>
</feature>
<gene>
    <name evidence="3" type="ORF">KACC15558_22390</name>
</gene>
<feature type="region of interest" description="Disordered" evidence="1">
    <location>
        <begin position="690"/>
        <end position="718"/>
    </location>
</feature>
<dbReference type="CDD" id="cd00085">
    <property type="entry name" value="HNHc"/>
    <property type="match status" value="1"/>
</dbReference>
<sequence length="749" mass="80440">MKDPSNPRRPRVGAADDEPPDRSRTRRLRIDPDSPYADALSVYSACDRAQLAAWETTASLFLTDVIAHLDLLNSSPESPYRHASLTETARRHARAHGSDADWVSEVDPDPAPATTAGDCEAAPASASDPFAAAPLPGFPKFRETQTIYGWVHSLSHAEDIAELSAIRGSTIPATYAHVTAAMTLVHGLPKFYARCLAGEFTIEHAIAATRMCQDLQLQRLPVIDCYLEERRADITVETFRKSLSLKVSIVQPEDERTQQAHERRRVGINTYPDGTACLTLTGPSAELQACYLRIEAFARAIRNGSTAAFADQMPAGAIIDDDRSIDALMFDILTRTIPQARIHIRAHDTDTGQNSTRDIPLDLENARTVHDLAEAIHAAVGSAGIDPAAPGGVRVDEGEPAAPAVGNLNGARTAAPAQAAATDSFGNVIPIDDAVPVGSAPAVDCTGHDTENRTVGDARSTDDDGPEGSVRSPDTRHAELTRIEDSDPDEQGRYAYYLGLTMPTTPFWLGGQAKLITTVPAISLIGDADLPGTFSDGSPVPANVARAIAGQCSTWTRILTDPATGTPIDAKAMSYYIPAQVRQTLVAQWQWCSVPGCRRRAETSEVDHIIPFDHDDPASGGLTVFGNLHPLCKLHHQAKTDCSYAVRMDCPGVLEYRFAHGVEAILSPGDNPVDVEQARLMQAIETGAIDCDDEQEPPPTPGDARFADECPGPAAGDGAAGWVHAEGSIIFKEPRKKRWVWDPGGPPPF</sequence>
<proteinExistence type="predicted"/>
<evidence type="ECO:0000313" key="4">
    <source>
        <dbReference type="Proteomes" id="UP001498935"/>
    </source>
</evidence>
<dbReference type="EMBL" id="BAABNP010000008">
    <property type="protein sequence ID" value="GAA5341199.1"/>
    <property type="molecule type" value="Genomic_DNA"/>
</dbReference>
<dbReference type="SMART" id="SM00507">
    <property type="entry name" value="HNHc"/>
    <property type="match status" value="1"/>
</dbReference>
<evidence type="ECO:0000256" key="1">
    <source>
        <dbReference type="SAM" id="MobiDB-lite"/>
    </source>
</evidence>
<feature type="region of interest" description="Disordered" evidence="1">
    <location>
        <begin position="1"/>
        <end position="32"/>
    </location>
</feature>
<evidence type="ECO:0000259" key="2">
    <source>
        <dbReference type="SMART" id="SM00507"/>
    </source>
</evidence>
<feature type="compositionally biased region" description="Basic and acidic residues" evidence="1">
    <location>
        <begin position="446"/>
        <end position="462"/>
    </location>
</feature>
<feature type="compositionally biased region" description="Basic and acidic residues" evidence="1">
    <location>
        <begin position="20"/>
        <end position="32"/>
    </location>
</feature>
<dbReference type="Pfam" id="PF01844">
    <property type="entry name" value="HNH"/>
    <property type="match status" value="1"/>
</dbReference>
<organism evidence="3 4">
    <name type="scientific">Brevibacterium ammoniilyticum</name>
    <dbReference type="NCBI Taxonomy" id="1046555"/>
    <lineage>
        <taxon>Bacteria</taxon>
        <taxon>Bacillati</taxon>
        <taxon>Actinomycetota</taxon>
        <taxon>Actinomycetes</taxon>
        <taxon>Micrococcales</taxon>
        <taxon>Brevibacteriaceae</taxon>
        <taxon>Brevibacterium</taxon>
    </lineage>
</organism>
<protein>
    <recommendedName>
        <fullName evidence="2">HNH nuclease domain-containing protein</fullName>
    </recommendedName>
</protein>
<feature type="region of interest" description="Disordered" evidence="1">
    <location>
        <begin position="77"/>
        <end position="125"/>
    </location>
</feature>
<comment type="caution">
    <text evidence="3">The sequence shown here is derived from an EMBL/GenBank/DDBJ whole genome shotgun (WGS) entry which is preliminary data.</text>
</comment>
<dbReference type="Proteomes" id="UP001498935">
    <property type="component" value="Unassembled WGS sequence"/>
</dbReference>
<dbReference type="InterPro" id="IPR002711">
    <property type="entry name" value="HNH"/>
</dbReference>
<feature type="domain" description="HNH nuclease" evidence="2">
    <location>
        <begin position="580"/>
        <end position="637"/>
    </location>
</feature>
<name>A0ABP9U4P7_9MICO</name>
<dbReference type="InterPro" id="IPR003615">
    <property type="entry name" value="HNH_nuc"/>
</dbReference>
<dbReference type="RefSeq" id="WP_342038341.1">
    <property type="nucleotide sequence ID" value="NZ_BAABBK010000007.1"/>
</dbReference>
<accession>A0ABP9U4P7</accession>